<proteinExistence type="predicted"/>
<reference evidence="4 5" key="1">
    <citation type="journal article" date="2019" name="Emerg. Microbes Infect.">
        <title>Comprehensive subspecies identification of 175 nontuberculous mycobacteria species based on 7547 genomic profiles.</title>
        <authorList>
            <person name="Matsumoto Y."/>
            <person name="Kinjo T."/>
            <person name="Motooka D."/>
            <person name="Nabeya D."/>
            <person name="Jung N."/>
            <person name="Uechi K."/>
            <person name="Horii T."/>
            <person name="Iida T."/>
            <person name="Fujita J."/>
            <person name="Nakamura S."/>
        </authorList>
    </citation>
    <scope>NUCLEOTIDE SEQUENCE [LARGE SCALE GENOMIC DNA]</scope>
    <source>
        <strain evidence="4 5">JCM 12272</strain>
    </source>
</reference>
<sequence>MNRIDPDRRGWSDRQLLVGGVVLIIVAALVTGALVAKSRGDLDARVTVSAELTNVGDGLPQRADVKFRGVLVGAVTGVEPASGDRPNIVHIDLKPDAAKAIPESVTARVVPSNVFAVSSVQLVDNGAGQPLRAGATITEDTELPTVLFQTTITRMRDILAATERDHLDPPVGLIELLADATDGRGDRLLRSGAHLQRMLAEFNGLVAPDSAQPSTISALTEMAGALESSMPTVTDALQPAVTPLRTVAEKDAELNALLAGGLRTGRTTSSALGNHVDQMIEISTNLEPVLGVFAVHQDKQLPIATRLKQLSDKVMEHGWDEQRQLLGIDVVVSFSPARTYVRSDCPRYGALDAPSCHTAPEAPTRYALPDPLLPGSYIPPPDLAPPPGAPPSAGVVAPAGYGGNVGPVGSPAERGQLALILGEEPSSAQHLLLGPLARGTTVNVGTHRGPGGPG</sequence>
<feature type="domain" description="Mce/MlaD" evidence="2">
    <location>
        <begin position="46"/>
        <end position="123"/>
    </location>
</feature>
<protein>
    <submittedName>
        <fullName evidence="4">Putative Mce family protein</fullName>
    </submittedName>
</protein>
<dbReference type="RefSeq" id="WP_163668990.1">
    <property type="nucleotide sequence ID" value="NZ_AP022565.1"/>
</dbReference>
<dbReference type="AlphaFoldDB" id="A0A6N4V2I1"/>
<dbReference type="GO" id="GO:0051701">
    <property type="term" value="P:biological process involved in interaction with host"/>
    <property type="evidence" value="ECO:0007669"/>
    <property type="project" value="TreeGrafter"/>
</dbReference>
<evidence type="ECO:0000313" key="5">
    <source>
        <dbReference type="Proteomes" id="UP000466906"/>
    </source>
</evidence>
<evidence type="ECO:0000313" key="4">
    <source>
        <dbReference type="EMBL" id="BBX30104.1"/>
    </source>
</evidence>
<gene>
    <name evidence="4" type="ORF">MALV_52290</name>
</gene>
<name>A0A6N4V2I1_9MYCO</name>
<keyword evidence="1" id="KW-1133">Transmembrane helix</keyword>
<keyword evidence="5" id="KW-1185">Reference proteome</keyword>
<evidence type="ECO:0000259" key="3">
    <source>
        <dbReference type="Pfam" id="PF11887"/>
    </source>
</evidence>
<feature type="domain" description="Mammalian cell entry C-terminal" evidence="3">
    <location>
        <begin position="128"/>
        <end position="350"/>
    </location>
</feature>
<dbReference type="InterPro" id="IPR003399">
    <property type="entry name" value="Mce/MlaD"/>
</dbReference>
<keyword evidence="1" id="KW-0812">Transmembrane</keyword>
<evidence type="ECO:0000259" key="2">
    <source>
        <dbReference type="Pfam" id="PF02470"/>
    </source>
</evidence>
<dbReference type="KEGG" id="malv:MALV_52290"/>
<dbReference type="Pfam" id="PF02470">
    <property type="entry name" value="MlaD"/>
    <property type="match status" value="1"/>
</dbReference>
<dbReference type="PANTHER" id="PTHR33371">
    <property type="entry name" value="INTERMEMBRANE PHOSPHOLIPID TRANSPORT SYSTEM BINDING PROTEIN MLAD-RELATED"/>
    <property type="match status" value="1"/>
</dbReference>
<organism evidence="4 5">
    <name type="scientific">Mycolicibacterium alvei</name>
    <dbReference type="NCBI Taxonomy" id="67081"/>
    <lineage>
        <taxon>Bacteria</taxon>
        <taxon>Bacillati</taxon>
        <taxon>Actinomycetota</taxon>
        <taxon>Actinomycetes</taxon>
        <taxon>Mycobacteriales</taxon>
        <taxon>Mycobacteriaceae</taxon>
        <taxon>Mycolicibacterium</taxon>
    </lineage>
</organism>
<feature type="transmembrane region" description="Helical" evidence="1">
    <location>
        <begin position="16"/>
        <end position="36"/>
    </location>
</feature>
<dbReference type="InterPro" id="IPR052336">
    <property type="entry name" value="MlaD_Phospholipid_Transporter"/>
</dbReference>
<dbReference type="Proteomes" id="UP000466906">
    <property type="component" value="Chromosome"/>
</dbReference>
<accession>A0A6N4V2I1</accession>
<evidence type="ECO:0000256" key="1">
    <source>
        <dbReference type="SAM" id="Phobius"/>
    </source>
</evidence>
<dbReference type="Pfam" id="PF11887">
    <property type="entry name" value="Mce4_CUP1"/>
    <property type="match status" value="1"/>
</dbReference>
<dbReference type="GO" id="GO:0005576">
    <property type="term" value="C:extracellular region"/>
    <property type="evidence" value="ECO:0007669"/>
    <property type="project" value="TreeGrafter"/>
</dbReference>
<keyword evidence="1" id="KW-0472">Membrane</keyword>
<dbReference type="InterPro" id="IPR024516">
    <property type="entry name" value="Mce_C"/>
</dbReference>
<dbReference type="PANTHER" id="PTHR33371:SF19">
    <property type="entry name" value="MCE-FAMILY PROTEIN MCE4A"/>
    <property type="match status" value="1"/>
</dbReference>
<dbReference type="EMBL" id="AP022565">
    <property type="protein sequence ID" value="BBX30104.1"/>
    <property type="molecule type" value="Genomic_DNA"/>
</dbReference>